<feature type="region of interest" description="Disordered" evidence="4">
    <location>
        <begin position="131"/>
        <end position="158"/>
    </location>
</feature>
<dbReference type="PRINTS" id="PR00038">
    <property type="entry name" value="HTHLUXR"/>
</dbReference>
<sequence>MQPRRPITIVLARFEDLIARGLRGFVEDDGTLSLAAFDITLEDLERTLDDIRPTVAILNFGSLRSPAEVHHLSTAHTGTRFLILANHPTLAEANQMLAFGASACLSKETQARDILSAIHLASRGLQVLPRTVVPHPRRDDSEEATPAGRPAQPVSGPELLTPREADVLAHLQEGQSNAEIAHVLHVGIETVRTHRRNIYRKLGVRTRRELASLSTQRRP</sequence>
<dbReference type="SUPFAM" id="SSF52172">
    <property type="entry name" value="CheY-like"/>
    <property type="match status" value="1"/>
</dbReference>
<dbReference type="PROSITE" id="PS00622">
    <property type="entry name" value="HTH_LUXR_1"/>
    <property type="match status" value="1"/>
</dbReference>
<keyword evidence="3" id="KW-0804">Transcription</keyword>
<organism evidence="6 7">
    <name type="scientific">Paraconexibacter antarcticus</name>
    <dbReference type="NCBI Taxonomy" id="2949664"/>
    <lineage>
        <taxon>Bacteria</taxon>
        <taxon>Bacillati</taxon>
        <taxon>Actinomycetota</taxon>
        <taxon>Thermoleophilia</taxon>
        <taxon>Solirubrobacterales</taxon>
        <taxon>Paraconexibacteraceae</taxon>
        <taxon>Paraconexibacter</taxon>
    </lineage>
</organism>
<dbReference type="Proteomes" id="UP001056035">
    <property type="component" value="Chromosome"/>
</dbReference>
<evidence type="ECO:0000313" key="7">
    <source>
        <dbReference type="Proteomes" id="UP001056035"/>
    </source>
</evidence>
<feature type="domain" description="HTH luxR-type" evidence="5">
    <location>
        <begin position="153"/>
        <end position="218"/>
    </location>
</feature>
<keyword evidence="7" id="KW-1185">Reference proteome</keyword>
<evidence type="ECO:0000256" key="4">
    <source>
        <dbReference type="SAM" id="MobiDB-lite"/>
    </source>
</evidence>
<dbReference type="SUPFAM" id="SSF46894">
    <property type="entry name" value="C-terminal effector domain of the bipartite response regulators"/>
    <property type="match status" value="1"/>
</dbReference>
<dbReference type="PROSITE" id="PS50043">
    <property type="entry name" value="HTH_LUXR_2"/>
    <property type="match status" value="1"/>
</dbReference>
<name>A0ABY5DQX6_9ACTN</name>
<keyword evidence="2" id="KW-0238">DNA-binding</keyword>
<evidence type="ECO:0000313" key="6">
    <source>
        <dbReference type="EMBL" id="UTI63487.1"/>
    </source>
</evidence>
<keyword evidence="1" id="KW-0805">Transcription regulation</keyword>
<proteinExistence type="predicted"/>
<evidence type="ECO:0000256" key="2">
    <source>
        <dbReference type="ARBA" id="ARBA00023125"/>
    </source>
</evidence>
<dbReference type="Pfam" id="PF00196">
    <property type="entry name" value="GerE"/>
    <property type="match status" value="1"/>
</dbReference>
<dbReference type="PANTHER" id="PTHR44688">
    <property type="entry name" value="DNA-BINDING TRANSCRIPTIONAL ACTIVATOR DEVR_DOSR"/>
    <property type="match status" value="1"/>
</dbReference>
<dbReference type="Gene3D" id="3.40.50.2300">
    <property type="match status" value="1"/>
</dbReference>
<dbReference type="EMBL" id="CP098502">
    <property type="protein sequence ID" value="UTI63487.1"/>
    <property type="molecule type" value="Genomic_DNA"/>
</dbReference>
<reference evidence="6 7" key="1">
    <citation type="submission" date="2022-06" db="EMBL/GenBank/DDBJ databases">
        <title>Paraconexibacter antarcticus.</title>
        <authorList>
            <person name="Kim C.S."/>
        </authorList>
    </citation>
    <scope>NUCLEOTIDE SEQUENCE [LARGE SCALE GENOMIC DNA]</scope>
    <source>
        <strain evidence="6 7">02-257</strain>
    </source>
</reference>
<accession>A0ABY5DQX6</accession>
<dbReference type="InterPro" id="IPR016032">
    <property type="entry name" value="Sig_transdc_resp-reg_C-effctor"/>
</dbReference>
<dbReference type="RefSeq" id="WP_254570212.1">
    <property type="nucleotide sequence ID" value="NZ_CP098502.1"/>
</dbReference>
<dbReference type="CDD" id="cd06170">
    <property type="entry name" value="LuxR_C_like"/>
    <property type="match status" value="1"/>
</dbReference>
<dbReference type="PANTHER" id="PTHR44688:SF16">
    <property type="entry name" value="DNA-BINDING TRANSCRIPTIONAL ACTIVATOR DEVR_DOSR"/>
    <property type="match status" value="1"/>
</dbReference>
<evidence type="ECO:0000256" key="3">
    <source>
        <dbReference type="ARBA" id="ARBA00023163"/>
    </source>
</evidence>
<gene>
    <name evidence="6" type="ORF">NBH00_19325</name>
</gene>
<protein>
    <submittedName>
        <fullName evidence="6">Response regulator transcription factor</fullName>
    </submittedName>
</protein>
<evidence type="ECO:0000259" key="5">
    <source>
        <dbReference type="PROSITE" id="PS50043"/>
    </source>
</evidence>
<evidence type="ECO:0000256" key="1">
    <source>
        <dbReference type="ARBA" id="ARBA00023015"/>
    </source>
</evidence>
<dbReference type="InterPro" id="IPR000792">
    <property type="entry name" value="Tscrpt_reg_LuxR_C"/>
</dbReference>
<dbReference type="InterPro" id="IPR011006">
    <property type="entry name" value="CheY-like_superfamily"/>
</dbReference>
<dbReference type="SMART" id="SM00421">
    <property type="entry name" value="HTH_LUXR"/>
    <property type="match status" value="1"/>
</dbReference>